<keyword evidence="1" id="KW-0812">Transmembrane</keyword>
<protein>
    <submittedName>
        <fullName evidence="3">Uncharacterized protein</fullName>
    </submittedName>
</protein>
<accession>A0A2T7WT53</accession>
<feature type="transmembrane region" description="Helical" evidence="1">
    <location>
        <begin position="154"/>
        <end position="174"/>
    </location>
</feature>
<reference evidence="3 4" key="1">
    <citation type="submission" date="2018-04" db="EMBL/GenBank/DDBJ databases">
        <authorList>
            <person name="Go L.Y."/>
            <person name="Mitchell J.A."/>
        </authorList>
    </citation>
    <scope>NUCLEOTIDE SEQUENCE [LARGE SCALE GENOMIC DNA]</scope>
    <source>
        <strain evidence="3 4">TPD7010</strain>
    </source>
</reference>
<gene>
    <name evidence="3" type="ORF">DC432_04925</name>
</gene>
<feature type="signal peptide" evidence="2">
    <location>
        <begin position="1"/>
        <end position="27"/>
    </location>
</feature>
<keyword evidence="1" id="KW-0472">Membrane</keyword>
<comment type="caution">
    <text evidence="3">The sequence shown here is derived from an EMBL/GenBank/DDBJ whole genome shotgun (WGS) entry which is preliminary data.</text>
</comment>
<evidence type="ECO:0000256" key="1">
    <source>
        <dbReference type="SAM" id="Phobius"/>
    </source>
</evidence>
<proteinExistence type="predicted"/>
<organism evidence="3 4">
    <name type="scientific">Microbacterium testaceum</name>
    <name type="common">Aureobacterium testaceum</name>
    <name type="synonym">Brevibacterium testaceum</name>
    <dbReference type="NCBI Taxonomy" id="2033"/>
    <lineage>
        <taxon>Bacteria</taxon>
        <taxon>Bacillati</taxon>
        <taxon>Actinomycetota</taxon>
        <taxon>Actinomycetes</taxon>
        <taxon>Micrococcales</taxon>
        <taxon>Microbacteriaceae</taxon>
        <taxon>Microbacterium</taxon>
    </lineage>
</organism>
<evidence type="ECO:0000313" key="3">
    <source>
        <dbReference type="EMBL" id="PVE76956.1"/>
    </source>
</evidence>
<name>A0A2T7WT53_MICTE</name>
<evidence type="ECO:0000256" key="2">
    <source>
        <dbReference type="SAM" id="SignalP"/>
    </source>
</evidence>
<dbReference type="EMBL" id="QDFT01000008">
    <property type="protein sequence ID" value="PVE76956.1"/>
    <property type="molecule type" value="Genomic_DNA"/>
</dbReference>
<keyword evidence="2" id="KW-0732">Signal</keyword>
<keyword evidence="1" id="KW-1133">Transmembrane helix</keyword>
<evidence type="ECO:0000313" key="4">
    <source>
        <dbReference type="Proteomes" id="UP000244649"/>
    </source>
</evidence>
<dbReference type="RefSeq" id="WP_116536916.1">
    <property type="nucleotide sequence ID" value="NZ_JAQDQE010000001.1"/>
</dbReference>
<sequence length="184" mass="18353">MKTTILRAVVALSIAAAAVMAPTAANAYPDQTVAVASPSVVGPGGKTTFTSSRPVFQNDEDVLISITGINANGITLASVAPQTNTSLRSKAVSGSLRVPLTFPQNASGRYDVTFTGARSGVVLRGSVTVSGAPSSPAKGGLAVTGFDAASTTGIWLAGAGLVVAGSAVVAGAAVRRRRRRTISV</sequence>
<feature type="chain" id="PRO_5015407527" evidence="2">
    <location>
        <begin position="28"/>
        <end position="184"/>
    </location>
</feature>
<dbReference type="Proteomes" id="UP000244649">
    <property type="component" value="Unassembled WGS sequence"/>
</dbReference>
<dbReference type="AlphaFoldDB" id="A0A2T7WT53"/>